<keyword evidence="1 5" id="KW-0808">Transferase</keyword>
<dbReference type="Pfam" id="PF00583">
    <property type="entry name" value="Acetyltransf_1"/>
    <property type="match status" value="1"/>
</dbReference>
<evidence type="ECO:0000313" key="7">
    <source>
        <dbReference type="Proteomes" id="UP000522688"/>
    </source>
</evidence>
<evidence type="ECO:0000313" key="5">
    <source>
        <dbReference type="EMBL" id="MBA8812156.1"/>
    </source>
</evidence>
<gene>
    <name evidence="5" type="ORF">FB463_000380</name>
    <name evidence="4" type="ORF">FFA01_20560</name>
</gene>
<dbReference type="Proteomes" id="UP000522688">
    <property type="component" value="Unassembled WGS sequence"/>
</dbReference>
<reference evidence="5 7" key="2">
    <citation type="submission" date="2020-07" db="EMBL/GenBank/DDBJ databases">
        <title>Sequencing the genomes of 1000 actinobacteria strains.</title>
        <authorList>
            <person name="Klenk H.-P."/>
        </authorList>
    </citation>
    <scope>NUCLEOTIDE SEQUENCE [LARGE SCALE GENOMIC DNA]</scope>
    <source>
        <strain evidence="5 7">DSM 10309</strain>
    </source>
</reference>
<evidence type="ECO:0000313" key="4">
    <source>
        <dbReference type="EMBL" id="GEK83747.1"/>
    </source>
</evidence>
<dbReference type="PANTHER" id="PTHR43877">
    <property type="entry name" value="AMINOALKYLPHOSPHONATE N-ACETYLTRANSFERASE-RELATED-RELATED"/>
    <property type="match status" value="1"/>
</dbReference>
<dbReference type="EC" id="2.1.1.228" evidence="5"/>
<dbReference type="InterPro" id="IPR000182">
    <property type="entry name" value="GNAT_dom"/>
</dbReference>
<comment type="caution">
    <text evidence="5">The sequence shown here is derived from an EMBL/GenBank/DDBJ whole genome shotgun (WGS) entry which is preliminary data.</text>
</comment>
<reference evidence="4 6" key="1">
    <citation type="submission" date="2019-07" db="EMBL/GenBank/DDBJ databases">
        <title>Whole genome shotgun sequence of Frigoribacterium faeni NBRC 103066.</title>
        <authorList>
            <person name="Hosoyama A."/>
            <person name="Uohara A."/>
            <person name="Ohji S."/>
            <person name="Ichikawa N."/>
        </authorList>
    </citation>
    <scope>NUCLEOTIDE SEQUENCE [LARGE SCALE GENOMIC DNA]</scope>
    <source>
        <strain evidence="4 6">NBRC 103066</strain>
    </source>
</reference>
<accession>A0A7W3PHS0</accession>
<protein>
    <submittedName>
        <fullName evidence="4">N-acetyltransferase</fullName>
    </submittedName>
    <submittedName>
        <fullName evidence="5">tRNA (Guanine37-N1)-methyltransferase</fullName>
        <ecNumber evidence="5">2.1.1.228</ecNumber>
    </submittedName>
</protein>
<dbReference type="GO" id="GO:0032259">
    <property type="term" value="P:methylation"/>
    <property type="evidence" value="ECO:0007669"/>
    <property type="project" value="UniProtKB-KW"/>
</dbReference>
<dbReference type="AlphaFoldDB" id="A0A7W3PHS0"/>
<keyword evidence="5" id="KW-0489">Methyltransferase</keyword>
<dbReference type="OrthoDB" id="143110at2"/>
<dbReference type="CDD" id="cd04301">
    <property type="entry name" value="NAT_SF"/>
    <property type="match status" value="1"/>
</dbReference>
<dbReference type="GO" id="GO:0052906">
    <property type="term" value="F:tRNA (guanine(37)-N1)-methyltransferase activity"/>
    <property type="evidence" value="ECO:0007669"/>
    <property type="project" value="UniProtKB-EC"/>
</dbReference>
<keyword evidence="6" id="KW-1185">Reference proteome</keyword>
<name>A0A7W3PHS0_9MICO</name>
<evidence type="ECO:0000259" key="3">
    <source>
        <dbReference type="PROSITE" id="PS51186"/>
    </source>
</evidence>
<sequence>MTVSIRLAVPSDARALAHVAAVTFPLACPPGTTLVEIARFVVENLSQDRLSEYIADARRTVLVAVDEDSLDLVGYSMLVEGEPTDGDVARAVEARPTAELSKFYLMPDVHGSGVGGRLMTATLEVVSTGGAESVWLGVNAENGRAQAFYAKHGFEQVGTRRFVVGGRTHDDLVYECAL</sequence>
<dbReference type="Gene3D" id="3.40.630.30">
    <property type="match status" value="1"/>
</dbReference>
<dbReference type="PROSITE" id="PS51186">
    <property type="entry name" value="GNAT"/>
    <property type="match status" value="1"/>
</dbReference>
<dbReference type="GO" id="GO:0016747">
    <property type="term" value="F:acyltransferase activity, transferring groups other than amino-acyl groups"/>
    <property type="evidence" value="ECO:0007669"/>
    <property type="project" value="InterPro"/>
</dbReference>
<dbReference type="EMBL" id="BJUV01000019">
    <property type="protein sequence ID" value="GEK83747.1"/>
    <property type="molecule type" value="Genomic_DNA"/>
</dbReference>
<evidence type="ECO:0000313" key="6">
    <source>
        <dbReference type="Proteomes" id="UP000321154"/>
    </source>
</evidence>
<dbReference type="SUPFAM" id="SSF55729">
    <property type="entry name" value="Acyl-CoA N-acyltransferases (Nat)"/>
    <property type="match status" value="1"/>
</dbReference>
<feature type="domain" description="N-acetyltransferase" evidence="3">
    <location>
        <begin position="3"/>
        <end position="178"/>
    </location>
</feature>
<dbReference type="RefSeq" id="WP_146855757.1">
    <property type="nucleotide sequence ID" value="NZ_BAAAHR010000002.1"/>
</dbReference>
<evidence type="ECO:0000256" key="2">
    <source>
        <dbReference type="ARBA" id="ARBA00023315"/>
    </source>
</evidence>
<dbReference type="EMBL" id="JACGWW010000001">
    <property type="protein sequence ID" value="MBA8812156.1"/>
    <property type="molecule type" value="Genomic_DNA"/>
</dbReference>
<keyword evidence="2" id="KW-0012">Acyltransferase</keyword>
<dbReference type="InterPro" id="IPR016181">
    <property type="entry name" value="Acyl_CoA_acyltransferase"/>
</dbReference>
<proteinExistence type="predicted"/>
<dbReference type="InterPro" id="IPR050832">
    <property type="entry name" value="Bact_Acetyltransf"/>
</dbReference>
<organism evidence="5 7">
    <name type="scientific">Frigoribacterium faeni</name>
    <dbReference type="NCBI Taxonomy" id="145483"/>
    <lineage>
        <taxon>Bacteria</taxon>
        <taxon>Bacillati</taxon>
        <taxon>Actinomycetota</taxon>
        <taxon>Actinomycetes</taxon>
        <taxon>Micrococcales</taxon>
        <taxon>Microbacteriaceae</taxon>
        <taxon>Frigoribacterium</taxon>
    </lineage>
</organism>
<dbReference type="PANTHER" id="PTHR43877:SF1">
    <property type="entry name" value="ACETYLTRANSFERASE"/>
    <property type="match status" value="1"/>
</dbReference>
<evidence type="ECO:0000256" key="1">
    <source>
        <dbReference type="ARBA" id="ARBA00022679"/>
    </source>
</evidence>
<dbReference type="Proteomes" id="UP000321154">
    <property type="component" value="Unassembled WGS sequence"/>
</dbReference>